<dbReference type="GO" id="GO:0090374">
    <property type="term" value="P:oligopeptide export from mitochondrion"/>
    <property type="evidence" value="ECO:0007669"/>
    <property type="project" value="TreeGrafter"/>
</dbReference>
<protein>
    <submittedName>
        <fullName evidence="16">Multidrug-resistance transporter mdr5</fullName>
    </submittedName>
</protein>
<dbReference type="SUPFAM" id="SSF90123">
    <property type="entry name" value="ABC transporter transmembrane region"/>
    <property type="match status" value="2"/>
</dbReference>
<dbReference type="Pfam" id="PF00664">
    <property type="entry name" value="ABC_membrane"/>
    <property type="match status" value="2"/>
</dbReference>
<keyword evidence="10 13" id="KW-0472">Membrane</keyword>
<evidence type="ECO:0000256" key="4">
    <source>
        <dbReference type="ARBA" id="ARBA00022448"/>
    </source>
</evidence>
<dbReference type="GO" id="GO:0005743">
    <property type="term" value="C:mitochondrial inner membrane"/>
    <property type="evidence" value="ECO:0007669"/>
    <property type="project" value="TreeGrafter"/>
</dbReference>
<dbReference type="InterPro" id="IPR011527">
    <property type="entry name" value="ABC1_TM_dom"/>
</dbReference>
<dbReference type="PROSITE" id="PS00211">
    <property type="entry name" value="ABC_TRANSPORTER_1"/>
    <property type="match status" value="2"/>
</dbReference>
<dbReference type="InterPro" id="IPR027417">
    <property type="entry name" value="P-loop_NTPase"/>
</dbReference>
<comment type="similarity">
    <text evidence="3">Belongs to the ABC transporter superfamily. ABCB family. Multidrug resistance exporter (TC 3.A.1.201) subfamily.</text>
</comment>
<evidence type="ECO:0000259" key="14">
    <source>
        <dbReference type="PROSITE" id="PS50893"/>
    </source>
</evidence>
<dbReference type="CDD" id="cd03249">
    <property type="entry name" value="ABC_MTABC3_MDL1_MDL2"/>
    <property type="match status" value="2"/>
</dbReference>
<dbReference type="InterPro" id="IPR003439">
    <property type="entry name" value="ABC_transporter-like_ATP-bd"/>
</dbReference>
<dbReference type="PROSITE" id="PS50929">
    <property type="entry name" value="ABC_TM1F"/>
    <property type="match status" value="2"/>
</dbReference>
<dbReference type="Gene3D" id="3.40.50.300">
    <property type="entry name" value="P-loop containing nucleotide triphosphate hydrolases"/>
    <property type="match status" value="2"/>
</dbReference>
<keyword evidence="9 13" id="KW-1133">Transmembrane helix</keyword>
<dbReference type="InterPro" id="IPR003593">
    <property type="entry name" value="AAA+_ATPase"/>
</dbReference>
<dbReference type="GO" id="GO:0005524">
    <property type="term" value="F:ATP binding"/>
    <property type="evidence" value="ECO:0007669"/>
    <property type="project" value="UniProtKB-KW"/>
</dbReference>
<gene>
    <name evidence="16" type="primary">MDR5</name>
    <name evidence="16" type="ORF">PRK78_003263</name>
</gene>
<dbReference type="FunFam" id="1.20.1560.10:FF:000057">
    <property type="entry name" value="ABC multidrug transporter SitT"/>
    <property type="match status" value="1"/>
</dbReference>
<feature type="transmembrane region" description="Helical" evidence="13">
    <location>
        <begin position="76"/>
        <end position="104"/>
    </location>
</feature>
<feature type="transmembrane region" description="Helical" evidence="13">
    <location>
        <begin position="130"/>
        <end position="154"/>
    </location>
</feature>
<evidence type="ECO:0000256" key="2">
    <source>
        <dbReference type="ARBA" id="ARBA00004308"/>
    </source>
</evidence>
<keyword evidence="17" id="KW-1185">Reference proteome</keyword>
<proteinExistence type="inferred from homology"/>
<dbReference type="SMART" id="SM00382">
    <property type="entry name" value="AAA"/>
    <property type="match status" value="2"/>
</dbReference>
<evidence type="ECO:0000256" key="10">
    <source>
        <dbReference type="ARBA" id="ARBA00023136"/>
    </source>
</evidence>
<dbReference type="GO" id="GO:0016887">
    <property type="term" value="F:ATP hydrolysis activity"/>
    <property type="evidence" value="ECO:0007669"/>
    <property type="project" value="InterPro"/>
</dbReference>
<feature type="domain" description="ABC transporter" evidence="14">
    <location>
        <begin position="1066"/>
        <end position="1304"/>
    </location>
</feature>
<evidence type="ECO:0000256" key="13">
    <source>
        <dbReference type="SAM" id="Phobius"/>
    </source>
</evidence>
<keyword evidence="5 13" id="KW-0812">Transmembrane</keyword>
<feature type="transmembrane region" description="Helical" evidence="13">
    <location>
        <begin position="740"/>
        <end position="764"/>
    </location>
</feature>
<keyword evidence="7" id="KW-0547">Nucleotide-binding</keyword>
<dbReference type="InterPro" id="IPR039421">
    <property type="entry name" value="Type_1_exporter"/>
</dbReference>
<evidence type="ECO:0000313" key="17">
    <source>
        <dbReference type="Proteomes" id="UP001219355"/>
    </source>
</evidence>
<feature type="transmembrane region" description="Helical" evidence="13">
    <location>
        <begin position="784"/>
        <end position="810"/>
    </location>
</feature>
<keyword evidence="11" id="KW-0325">Glycoprotein</keyword>
<evidence type="ECO:0000256" key="1">
    <source>
        <dbReference type="ARBA" id="ARBA00004141"/>
    </source>
</evidence>
<dbReference type="CDD" id="cd18577">
    <property type="entry name" value="ABC_6TM_Pgp_ABCB1_D1_like"/>
    <property type="match status" value="1"/>
</dbReference>
<feature type="region of interest" description="Disordered" evidence="12">
    <location>
        <begin position="1"/>
        <end position="57"/>
    </location>
</feature>
<dbReference type="FunFam" id="3.40.50.300:FF:001530">
    <property type="entry name" value="ABC multidrug transporter (Eurofung)"/>
    <property type="match status" value="1"/>
</dbReference>
<dbReference type="CDD" id="cd18578">
    <property type="entry name" value="ABC_6TM_Pgp_ABCB1_D2_like"/>
    <property type="match status" value="1"/>
</dbReference>
<feature type="compositionally biased region" description="Basic and acidic residues" evidence="12">
    <location>
        <begin position="44"/>
        <end position="57"/>
    </location>
</feature>
<evidence type="ECO:0000256" key="8">
    <source>
        <dbReference type="ARBA" id="ARBA00022840"/>
    </source>
</evidence>
<sequence>MGSDKPAQSQPEGELVDAEKSSAHQEKDQITKPRDAAAADAVIDIEKPDQEKDKDKTKGGFSAYLKLWKWCSPIDIVLRLCGFFAAIASGTALPLMTIVFGAFVDEFNDYGKGLSTPERLRKAISKNALYFVYLFVGKFVAVYIHTTCFTITAVRGVRRLRLEYIKAILRQDMAYFDTYTPGSVATRISNNANLIQTGLSEKVGTAAQGLSMLITSFIVAFARSWRLTLPVAVAIPTTVTIVGITVALDTKLEAKILDIYSKAGGLVEETLGSIRVVVAFGAGGKLRQKYDQHLDAAKKFGVKKGPILGVQYSAEFFIMYCAYSLAFWYGVKLVTKGQIGSGGEVLTYVTPRHEGTILRSNVMHRVLFAVALGTSSLTMISPTVGDFTKAGAAANDVLDMIAREPRIDSMSREGLKPEEVKGDLELSRVSFAYPARPTIQVLNSVTLKIPARKATALVGASGCGKSTVVGLLERWYDPAEGTVRLDGEDIKKLNVGWLRSQIGLVQQEPVLFNDTIYNNIVHGLHGTEMDKYDEEKKKGLVREACIEANADEFIQEFPNGYNTVVGERGSLLSGGQRQRVAIARSIISNPHILLLDEATSALDPRAEAVVQAALDKVSQTRTTVLIAHKLSTVKKADNIIVINKGEVVEQGTHEELLEAHGAYWNLVNAQNLATVADEDSSDTENVIQDPHPADLEKTVTIKSAHGDAAIDTVSGTANVSRKMSLFRCLSKIFYEQRRHWIYFTLGGIASLCGGGSFAAQAVLFAKIVTVFQLPVEMMKERVSFWSLMFFVLALGVLFSYASVGFSLTVAASRATRFYRSEYFGAMLSQDIEFFDDPDNSSGSLTARLSTDPQALQDLLSSNIGLILIVIVNLVSCTILALATQWKLALVALFGCLPPLFLAGFTRMRMEIKSQDKNAKLYLESARFAAEAVGAIRTVSSLTLESKVYDSYAERLKGPVSRSYKHTLTSMILFGLSDCIDLAAMALAFWYGGRLMTFGEFGPETFFVVFVAIVFGGQAAGFIFGFTLNTTKAQAAANHIFHLRQQVARINGSKGEPLSKDGSDIAIEFKNVSFRYPSRPNQPVLRNINLKIYRGQNVGLVGASGCGKTTIIALLERFYDITSGEILINGKSISAIDVNAYRESASLVSQETTLYQGSIRENVTLGIHSTSVSEDDIIKACKDANIHDFIQSLPDGYNTESGSRGLTFSGGQRQRLAVARALLRNPDFLFLDEATSALDTESERIVQAALETAKKGRTTIAVAHRLSTVQDCDAIFVLDAGRIVERGSHQELLRKKGRYYEMCQAQSLDKEA</sequence>
<feature type="domain" description="ABC transporter" evidence="14">
    <location>
        <begin position="424"/>
        <end position="669"/>
    </location>
</feature>
<evidence type="ECO:0000259" key="15">
    <source>
        <dbReference type="PROSITE" id="PS50929"/>
    </source>
</evidence>
<feature type="transmembrane region" description="Helical" evidence="13">
    <location>
        <begin position="970"/>
        <end position="992"/>
    </location>
</feature>
<evidence type="ECO:0000256" key="5">
    <source>
        <dbReference type="ARBA" id="ARBA00022692"/>
    </source>
</evidence>
<evidence type="ECO:0000256" key="11">
    <source>
        <dbReference type="ARBA" id="ARBA00023180"/>
    </source>
</evidence>
<evidence type="ECO:0000256" key="12">
    <source>
        <dbReference type="SAM" id="MobiDB-lite"/>
    </source>
</evidence>
<feature type="compositionally biased region" description="Polar residues" evidence="12">
    <location>
        <begin position="1"/>
        <end position="11"/>
    </location>
</feature>
<feature type="domain" description="ABC transmembrane type-1" evidence="15">
    <location>
        <begin position="745"/>
        <end position="1031"/>
    </location>
</feature>
<comment type="subcellular location">
    <subcellularLocation>
        <location evidence="2">Endomembrane system</location>
    </subcellularLocation>
    <subcellularLocation>
        <location evidence="1">Membrane</location>
        <topology evidence="1">Multi-pass membrane protein</topology>
    </subcellularLocation>
</comment>
<reference evidence="16" key="1">
    <citation type="submission" date="2023-03" db="EMBL/GenBank/DDBJ databases">
        <title>Emydomyces testavorans Genome Sequence.</title>
        <authorList>
            <person name="Hoyer L."/>
        </authorList>
    </citation>
    <scope>NUCLEOTIDE SEQUENCE</scope>
    <source>
        <strain evidence="16">16-2883</strain>
    </source>
</reference>
<name>A0AAF0DFQ8_9EURO</name>
<dbReference type="SUPFAM" id="SSF52540">
    <property type="entry name" value="P-loop containing nucleoside triphosphate hydrolases"/>
    <property type="match status" value="2"/>
</dbReference>
<feature type="transmembrane region" description="Helical" evidence="13">
    <location>
        <begin position="863"/>
        <end position="881"/>
    </location>
</feature>
<dbReference type="InterPro" id="IPR036640">
    <property type="entry name" value="ABC1_TM_sf"/>
</dbReference>
<dbReference type="GO" id="GO:0012505">
    <property type="term" value="C:endomembrane system"/>
    <property type="evidence" value="ECO:0007669"/>
    <property type="project" value="UniProtKB-SubCell"/>
</dbReference>
<keyword evidence="8" id="KW-0067">ATP-binding</keyword>
<evidence type="ECO:0000256" key="3">
    <source>
        <dbReference type="ARBA" id="ARBA00007577"/>
    </source>
</evidence>
<keyword evidence="6" id="KW-0677">Repeat</keyword>
<feature type="transmembrane region" description="Helical" evidence="13">
    <location>
        <begin position="887"/>
        <end position="904"/>
    </location>
</feature>
<keyword evidence="4" id="KW-0813">Transport</keyword>
<dbReference type="PANTHER" id="PTHR43394:SF27">
    <property type="entry name" value="ATP-DEPENDENT TRANSLOCASE ABCB1-LIKE"/>
    <property type="match status" value="1"/>
</dbReference>
<evidence type="ECO:0000256" key="9">
    <source>
        <dbReference type="ARBA" id="ARBA00022989"/>
    </source>
</evidence>
<dbReference type="Proteomes" id="UP001219355">
    <property type="component" value="Chromosome 2"/>
</dbReference>
<feature type="compositionally biased region" description="Basic and acidic residues" evidence="12">
    <location>
        <begin position="17"/>
        <end position="37"/>
    </location>
</feature>
<dbReference type="PROSITE" id="PS50893">
    <property type="entry name" value="ABC_TRANSPORTER_2"/>
    <property type="match status" value="2"/>
</dbReference>
<dbReference type="Gene3D" id="1.20.1560.10">
    <property type="entry name" value="ABC transporter type 1, transmembrane domain"/>
    <property type="match status" value="1"/>
</dbReference>
<dbReference type="PANTHER" id="PTHR43394">
    <property type="entry name" value="ATP-DEPENDENT PERMEASE MDL1, MITOCHONDRIAL"/>
    <property type="match status" value="1"/>
</dbReference>
<dbReference type="EMBL" id="CP120628">
    <property type="protein sequence ID" value="WEW57796.1"/>
    <property type="molecule type" value="Genomic_DNA"/>
</dbReference>
<dbReference type="InterPro" id="IPR017871">
    <property type="entry name" value="ABC_transporter-like_CS"/>
</dbReference>
<organism evidence="16 17">
    <name type="scientific">Emydomyces testavorans</name>
    <dbReference type="NCBI Taxonomy" id="2070801"/>
    <lineage>
        <taxon>Eukaryota</taxon>
        <taxon>Fungi</taxon>
        <taxon>Dikarya</taxon>
        <taxon>Ascomycota</taxon>
        <taxon>Pezizomycotina</taxon>
        <taxon>Eurotiomycetes</taxon>
        <taxon>Eurotiomycetidae</taxon>
        <taxon>Onygenales</taxon>
        <taxon>Nannizziopsiaceae</taxon>
        <taxon>Emydomyces</taxon>
    </lineage>
</organism>
<dbReference type="Pfam" id="PF00005">
    <property type="entry name" value="ABC_tran"/>
    <property type="match status" value="2"/>
</dbReference>
<feature type="transmembrane region" description="Helical" evidence="13">
    <location>
        <begin position="1004"/>
        <end position="1027"/>
    </location>
</feature>
<evidence type="ECO:0000256" key="6">
    <source>
        <dbReference type="ARBA" id="ARBA00022737"/>
    </source>
</evidence>
<dbReference type="FunFam" id="3.40.50.300:FF:000913">
    <property type="entry name" value="ABC multidrug transporter SitT"/>
    <property type="match status" value="1"/>
</dbReference>
<dbReference type="GO" id="GO:0015421">
    <property type="term" value="F:ABC-type oligopeptide transporter activity"/>
    <property type="evidence" value="ECO:0007669"/>
    <property type="project" value="TreeGrafter"/>
</dbReference>
<feature type="domain" description="ABC transmembrane type-1" evidence="15">
    <location>
        <begin position="82"/>
        <end position="389"/>
    </location>
</feature>
<evidence type="ECO:0000313" key="16">
    <source>
        <dbReference type="EMBL" id="WEW57796.1"/>
    </source>
</evidence>
<feature type="transmembrane region" description="Helical" evidence="13">
    <location>
        <begin position="227"/>
        <end position="248"/>
    </location>
</feature>
<evidence type="ECO:0000256" key="7">
    <source>
        <dbReference type="ARBA" id="ARBA00022741"/>
    </source>
</evidence>
<accession>A0AAF0DFQ8</accession>